<sequence>MAIANQNKPTIKKSRRINKKLINWNVSLKSWKFYHLTKDLSLVRKKEHQKLKLKVLTKYDIDRKNLKYLRRNIWRKENMTGNKSGITALEKIEKLLNI</sequence>
<reference evidence="1 2" key="1">
    <citation type="journal article" date="2018" name="Sci. Rep.">
        <title>Genomic signatures of local adaptation to the degree of environmental predictability in rotifers.</title>
        <authorList>
            <person name="Franch-Gras L."/>
            <person name="Hahn C."/>
            <person name="Garcia-Roger E.M."/>
            <person name="Carmona M.J."/>
            <person name="Serra M."/>
            <person name="Gomez A."/>
        </authorList>
    </citation>
    <scope>NUCLEOTIDE SEQUENCE [LARGE SCALE GENOMIC DNA]</scope>
    <source>
        <strain evidence="1">HYR1</strain>
    </source>
</reference>
<gene>
    <name evidence="1" type="ORF">BpHYR1_026047</name>
</gene>
<keyword evidence="2" id="KW-1185">Reference proteome</keyword>
<dbReference type="AlphaFoldDB" id="A0A3M7T0M7"/>
<evidence type="ECO:0000313" key="2">
    <source>
        <dbReference type="Proteomes" id="UP000276133"/>
    </source>
</evidence>
<organism evidence="1 2">
    <name type="scientific">Brachionus plicatilis</name>
    <name type="common">Marine rotifer</name>
    <name type="synonym">Brachionus muelleri</name>
    <dbReference type="NCBI Taxonomy" id="10195"/>
    <lineage>
        <taxon>Eukaryota</taxon>
        <taxon>Metazoa</taxon>
        <taxon>Spiralia</taxon>
        <taxon>Gnathifera</taxon>
        <taxon>Rotifera</taxon>
        <taxon>Eurotatoria</taxon>
        <taxon>Monogononta</taxon>
        <taxon>Pseudotrocha</taxon>
        <taxon>Ploima</taxon>
        <taxon>Brachionidae</taxon>
        <taxon>Brachionus</taxon>
    </lineage>
</organism>
<proteinExistence type="predicted"/>
<evidence type="ECO:0000313" key="1">
    <source>
        <dbReference type="EMBL" id="RNA41378.1"/>
    </source>
</evidence>
<name>A0A3M7T0M7_BRAPC</name>
<protein>
    <submittedName>
        <fullName evidence="1">Uncharacterized protein</fullName>
    </submittedName>
</protein>
<accession>A0A3M7T0M7</accession>
<comment type="caution">
    <text evidence="1">The sequence shown here is derived from an EMBL/GenBank/DDBJ whole genome shotgun (WGS) entry which is preliminary data.</text>
</comment>
<dbReference type="EMBL" id="REGN01000509">
    <property type="protein sequence ID" value="RNA41378.1"/>
    <property type="molecule type" value="Genomic_DNA"/>
</dbReference>
<dbReference type="Proteomes" id="UP000276133">
    <property type="component" value="Unassembled WGS sequence"/>
</dbReference>